<keyword evidence="5" id="KW-1185">Reference proteome</keyword>
<dbReference type="Gene3D" id="3.40.225.10">
    <property type="entry name" value="Class II aldolase/adducin N-terminal domain"/>
    <property type="match status" value="1"/>
</dbReference>
<evidence type="ECO:0000256" key="1">
    <source>
        <dbReference type="ARBA" id="ARBA00022723"/>
    </source>
</evidence>
<dbReference type="InterPro" id="IPR001303">
    <property type="entry name" value="Aldolase_II/adducin_N"/>
</dbReference>
<dbReference type="RefSeq" id="WP_316779295.1">
    <property type="nucleotide sequence ID" value="NZ_JASMWN010000015.1"/>
</dbReference>
<protein>
    <submittedName>
        <fullName evidence="4">Class II aldolase/adducin family protein</fullName>
    </submittedName>
</protein>
<organism evidence="4 5">
    <name type="scientific">Sedimentitalea todarodis</name>
    <dbReference type="NCBI Taxonomy" id="1631240"/>
    <lineage>
        <taxon>Bacteria</taxon>
        <taxon>Pseudomonadati</taxon>
        <taxon>Pseudomonadota</taxon>
        <taxon>Alphaproteobacteria</taxon>
        <taxon>Rhodobacterales</taxon>
        <taxon>Paracoccaceae</taxon>
        <taxon>Sedimentitalea</taxon>
    </lineage>
</organism>
<dbReference type="PANTHER" id="PTHR22789">
    <property type="entry name" value="FUCULOSE PHOSPHATE ALDOLASE"/>
    <property type="match status" value="1"/>
</dbReference>
<dbReference type="SMART" id="SM01007">
    <property type="entry name" value="Aldolase_II"/>
    <property type="match status" value="1"/>
</dbReference>
<dbReference type="InterPro" id="IPR050197">
    <property type="entry name" value="Aldolase_class_II_sugar_metab"/>
</dbReference>
<evidence type="ECO:0000313" key="5">
    <source>
        <dbReference type="Proteomes" id="UP001255416"/>
    </source>
</evidence>
<dbReference type="Proteomes" id="UP001255416">
    <property type="component" value="Unassembled WGS sequence"/>
</dbReference>
<dbReference type="Pfam" id="PF00596">
    <property type="entry name" value="Aldolase_II"/>
    <property type="match status" value="1"/>
</dbReference>
<name>A0ABU3VHI2_9RHOB</name>
<keyword evidence="1" id="KW-0479">Metal-binding</keyword>
<evidence type="ECO:0000259" key="3">
    <source>
        <dbReference type="SMART" id="SM01007"/>
    </source>
</evidence>
<keyword evidence="2" id="KW-0456">Lyase</keyword>
<dbReference type="SUPFAM" id="SSF53639">
    <property type="entry name" value="AraD/HMP-PK domain-like"/>
    <property type="match status" value="1"/>
</dbReference>
<evidence type="ECO:0000313" key="4">
    <source>
        <dbReference type="EMBL" id="MDU9005621.1"/>
    </source>
</evidence>
<evidence type="ECO:0000256" key="2">
    <source>
        <dbReference type="ARBA" id="ARBA00023239"/>
    </source>
</evidence>
<reference evidence="5" key="1">
    <citation type="submission" date="2023-05" db="EMBL/GenBank/DDBJ databases">
        <title>Sedimentitalea sp. nov. JM2-8.</title>
        <authorList>
            <person name="Huang J."/>
        </authorList>
    </citation>
    <scope>NUCLEOTIDE SEQUENCE [LARGE SCALE GENOMIC DNA]</scope>
    <source>
        <strain evidence="5">KHS03</strain>
    </source>
</reference>
<proteinExistence type="predicted"/>
<feature type="domain" description="Class II aldolase/adducin N-terminal" evidence="3">
    <location>
        <begin position="19"/>
        <end position="204"/>
    </location>
</feature>
<gene>
    <name evidence="4" type="ORF">QO231_17450</name>
</gene>
<comment type="caution">
    <text evidence="4">The sequence shown here is derived from an EMBL/GenBank/DDBJ whole genome shotgun (WGS) entry which is preliminary data.</text>
</comment>
<sequence length="249" mass="27903">MPQQYPPDHTKAGIDAAISELVIANRILAREDVIDDFGHVSLRHPFDPGRYFLSRSRSPANVTRDDILEFDLDGNLLGNDHRSPYRERAIHGEIYRARPDVNAVTHHHARSVLPFTMTQEPPLKPVFHMGSVIGTRIDTWDSQDEFGDTNMLVETAEQGASLARVLGRNRVALLRAHGAVCAMPTLRQVCMVSIYLKENAELFLNALQITRPGYISEGEARLASETLLNDLCVDRAWDYWTARAGFAGL</sequence>
<accession>A0ABU3VHI2</accession>
<dbReference type="PANTHER" id="PTHR22789:SF0">
    <property type="entry name" value="3-OXO-TETRONATE 4-PHOSPHATE DECARBOXYLASE-RELATED"/>
    <property type="match status" value="1"/>
</dbReference>
<dbReference type="InterPro" id="IPR036409">
    <property type="entry name" value="Aldolase_II/adducin_N_sf"/>
</dbReference>
<dbReference type="EMBL" id="JASMWN010000015">
    <property type="protein sequence ID" value="MDU9005621.1"/>
    <property type="molecule type" value="Genomic_DNA"/>
</dbReference>